<dbReference type="SUPFAM" id="SSF103473">
    <property type="entry name" value="MFS general substrate transporter"/>
    <property type="match status" value="1"/>
</dbReference>
<dbReference type="GO" id="GO:0016020">
    <property type="term" value="C:membrane"/>
    <property type="evidence" value="ECO:0007669"/>
    <property type="project" value="UniProtKB-SubCell"/>
</dbReference>
<organism evidence="8 9">
    <name type="scientific">Trema orientale</name>
    <name type="common">Charcoal tree</name>
    <name type="synonym">Celtis orientalis</name>
    <dbReference type="NCBI Taxonomy" id="63057"/>
    <lineage>
        <taxon>Eukaryota</taxon>
        <taxon>Viridiplantae</taxon>
        <taxon>Streptophyta</taxon>
        <taxon>Embryophyta</taxon>
        <taxon>Tracheophyta</taxon>
        <taxon>Spermatophyta</taxon>
        <taxon>Magnoliopsida</taxon>
        <taxon>eudicotyledons</taxon>
        <taxon>Gunneridae</taxon>
        <taxon>Pentapetalae</taxon>
        <taxon>rosids</taxon>
        <taxon>fabids</taxon>
        <taxon>Rosales</taxon>
        <taxon>Cannabaceae</taxon>
        <taxon>Trema</taxon>
    </lineage>
</organism>
<dbReference type="STRING" id="63057.A0A2P5C406"/>
<dbReference type="PANTHER" id="PTHR21576:SF156">
    <property type="entry name" value="PROTEIN NUCLEAR FUSION DEFECTIVE 4-LIKE"/>
    <property type="match status" value="1"/>
</dbReference>
<keyword evidence="2 5" id="KW-0812">Transmembrane</keyword>
<dbReference type="InterPro" id="IPR056555">
    <property type="entry name" value="NFD4_C"/>
</dbReference>
<comment type="caution">
    <text evidence="8">The sequence shown here is derived from an EMBL/GenBank/DDBJ whole genome shotgun (WGS) entry which is preliminary data.</text>
</comment>
<dbReference type="EMBL" id="JXTC01000416">
    <property type="protein sequence ID" value="PON55803.1"/>
    <property type="molecule type" value="Genomic_DNA"/>
</dbReference>
<name>A0A2P5C406_TREOI</name>
<evidence type="ECO:0000313" key="9">
    <source>
        <dbReference type="Proteomes" id="UP000237000"/>
    </source>
</evidence>
<dbReference type="Pfam" id="PF23262">
    <property type="entry name" value="NFD4_C"/>
    <property type="match status" value="1"/>
</dbReference>
<dbReference type="Gene3D" id="1.20.1250.20">
    <property type="entry name" value="MFS general substrate transporter like domains"/>
    <property type="match status" value="1"/>
</dbReference>
<dbReference type="InterPro" id="IPR036259">
    <property type="entry name" value="MFS_trans_sf"/>
</dbReference>
<evidence type="ECO:0000256" key="5">
    <source>
        <dbReference type="SAM" id="Phobius"/>
    </source>
</evidence>
<proteinExistence type="predicted"/>
<evidence type="ECO:0000259" key="7">
    <source>
        <dbReference type="Pfam" id="PF23262"/>
    </source>
</evidence>
<gene>
    <name evidence="8" type="ORF">TorRG33x02_298400</name>
</gene>
<keyword evidence="6" id="KW-0732">Signal</keyword>
<evidence type="ECO:0000256" key="3">
    <source>
        <dbReference type="ARBA" id="ARBA00022989"/>
    </source>
</evidence>
<feature type="transmembrane region" description="Helical" evidence="5">
    <location>
        <begin position="184"/>
        <end position="204"/>
    </location>
</feature>
<keyword evidence="3 5" id="KW-1133">Transmembrane helix</keyword>
<dbReference type="PANTHER" id="PTHR21576">
    <property type="entry name" value="UNCHARACTERIZED NODULIN-LIKE PROTEIN"/>
    <property type="match status" value="1"/>
</dbReference>
<comment type="subcellular location">
    <subcellularLocation>
        <location evidence="1">Membrane</location>
        <topology evidence="1">Multi-pass membrane protein</topology>
    </subcellularLocation>
</comment>
<dbReference type="Proteomes" id="UP000237000">
    <property type="component" value="Unassembled WGS sequence"/>
</dbReference>
<sequence>MLTLLLATICGLGGTKAMTDNLAQIGTSFGYPLKEITDFVSLTSIWSYLGQITAGTLSEILITKYKIPRTLLLTLNILLSSVSHILIAFNVPSGLYVASVITGFCSGPFWSLIFTIISELFGLKHYSTLYHFGTVASPIGLYFLNVKVTGYYYDKEAKKQMAASGAVLKPGEALNCLGGECFRLSFIVITVVVSFGTVVSRVLIV</sequence>
<dbReference type="AlphaFoldDB" id="A0A2P5C406"/>
<reference evidence="9" key="1">
    <citation type="submission" date="2016-06" db="EMBL/GenBank/DDBJ databases">
        <title>Parallel loss of symbiosis genes in relatives of nitrogen-fixing non-legume Parasponia.</title>
        <authorList>
            <person name="Van Velzen R."/>
            <person name="Holmer R."/>
            <person name="Bu F."/>
            <person name="Rutten L."/>
            <person name="Van Zeijl A."/>
            <person name="Liu W."/>
            <person name="Santuari L."/>
            <person name="Cao Q."/>
            <person name="Sharma T."/>
            <person name="Shen D."/>
            <person name="Roswanjaya Y."/>
            <person name="Wardhani T."/>
            <person name="Kalhor M.S."/>
            <person name="Jansen J."/>
            <person name="Van den Hoogen J."/>
            <person name="Gungor B."/>
            <person name="Hartog M."/>
            <person name="Hontelez J."/>
            <person name="Verver J."/>
            <person name="Yang W.-C."/>
            <person name="Schijlen E."/>
            <person name="Repin R."/>
            <person name="Schilthuizen M."/>
            <person name="Schranz E."/>
            <person name="Heidstra R."/>
            <person name="Miyata K."/>
            <person name="Fedorova E."/>
            <person name="Kohlen W."/>
            <person name="Bisseling T."/>
            <person name="Smit S."/>
            <person name="Geurts R."/>
        </authorList>
    </citation>
    <scope>NUCLEOTIDE SEQUENCE [LARGE SCALE GENOMIC DNA]</scope>
    <source>
        <strain evidence="9">cv. RG33-2</strain>
    </source>
</reference>
<feature type="chain" id="PRO_5015114589" evidence="6">
    <location>
        <begin position="18"/>
        <end position="205"/>
    </location>
</feature>
<feature type="transmembrane region" description="Helical" evidence="5">
    <location>
        <begin position="95"/>
        <end position="117"/>
    </location>
</feature>
<evidence type="ECO:0000256" key="1">
    <source>
        <dbReference type="ARBA" id="ARBA00004141"/>
    </source>
</evidence>
<keyword evidence="9" id="KW-1185">Reference proteome</keyword>
<feature type="domain" description="NFD4 C-terminal" evidence="7">
    <location>
        <begin position="18"/>
        <end position="203"/>
    </location>
</feature>
<evidence type="ECO:0000256" key="6">
    <source>
        <dbReference type="SAM" id="SignalP"/>
    </source>
</evidence>
<feature type="transmembrane region" description="Helical" evidence="5">
    <location>
        <begin position="129"/>
        <end position="153"/>
    </location>
</feature>
<keyword evidence="4 5" id="KW-0472">Membrane</keyword>
<accession>A0A2P5C406</accession>
<dbReference type="OrthoDB" id="1193890at2759"/>
<feature type="signal peptide" evidence="6">
    <location>
        <begin position="1"/>
        <end position="17"/>
    </location>
</feature>
<dbReference type="InParanoid" id="A0A2P5C406"/>
<evidence type="ECO:0000313" key="8">
    <source>
        <dbReference type="EMBL" id="PON55803.1"/>
    </source>
</evidence>
<protein>
    <submittedName>
        <fullName evidence="8">Major facilitator superfamily domain containing protein</fullName>
    </submittedName>
</protein>
<evidence type="ECO:0000256" key="4">
    <source>
        <dbReference type="ARBA" id="ARBA00023136"/>
    </source>
</evidence>
<feature type="transmembrane region" description="Helical" evidence="5">
    <location>
        <begin position="70"/>
        <end position="89"/>
    </location>
</feature>
<evidence type="ECO:0000256" key="2">
    <source>
        <dbReference type="ARBA" id="ARBA00022692"/>
    </source>
</evidence>